<protein>
    <recommendedName>
        <fullName evidence="3">C-type lectin domain-containing protein</fullName>
    </recommendedName>
</protein>
<keyword evidence="2" id="KW-0472">Membrane</keyword>
<dbReference type="PANTHER" id="PTHR22803">
    <property type="entry name" value="MANNOSE, PHOSPHOLIPASE, LECTIN RECEPTOR RELATED"/>
    <property type="match status" value="1"/>
</dbReference>
<keyword evidence="1" id="KW-0430">Lectin</keyword>
<dbReference type="InterPro" id="IPR016187">
    <property type="entry name" value="CTDL_fold"/>
</dbReference>
<feature type="domain" description="C-type lectin" evidence="3">
    <location>
        <begin position="148"/>
        <end position="263"/>
    </location>
</feature>
<dbReference type="InterPro" id="IPR016186">
    <property type="entry name" value="C-type_lectin-like/link_sf"/>
</dbReference>
<dbReference type="CDD" id="cd03590">
    <property type="entry name" value="CLECT_DC-SIGN_like"/>
    <property type="match status" value="1"/>
</dbReference>
<dbReference type="InterPro" id="IPR050111">
    <property type="entry name" value="C-type_lectin/snaclec_domain"/>
</dbReference>
<dbReference type="InterPro" id="IPR001304">
    <property type="entry name" value="C-type_lectin-like"/>
</dbReference>
<dbReference type="SMART" id="SM00034">
    <property type="entry name" value="CLECT"/>
    <property type="match status" value="1"/>
</dbReference>
<evidence type="ECO:0000313" key="5">
    <source>
        <dbReference type="Proteomes" id="UP000694621"/>
    </source>
</evidence>
<organism evidence="4 5">
    <name type="scientific">Astyanax mexicanus</name>
    <name type="common">Blind cave fish</name>
    <name type="synonym">Astyanax fasciatus mexicanus</name>
    <dbReference type="NCBI Taxonomy" id="7994"/>
    <lineage>
        <taxon>Eukaryota</taxon>
        <taxon>Metazoa</taxon>
        <taxon>Chordata</taxon>
        <taxon>Craniata</taxon>
        <taxon>Vertebrata</taxon>
        <taxon>Euteleostomi</taxon>
        <taxon>Actinopterygii</taxon>
        <taxon>Neopterygii</taxon>
        <taxon>Teleostei</taxon>
        <taxon>Ostariophysi</taxon>
        <taxon>Characiformes</taxon>
        <taxon>Characoidei</taxon>
        <taxon>Acestrorhamphidae</taxon>
        <taxon>Acestrorhamphinae</taxon>
        <taxon>Astyanax</taxon>
    </lineage>
</organism>
<dbReference type="Ensembl" id="ENSAMXT00005007091.1">
    <property type="protein sequence ID" value="ENSAMXP00005006254.1"/>
    <property type="gene ID" value="ENSAMXG00005003739.1"/>
</dbReference>
<dbReference type="SUPFAM" id="SSF56436">
    <property type="entry name" value="C-type lectin-like"/>
    <property type="match status" value="1"/>
</dbReference>
<accession>A0A8B9GZT0</accession>
<dbReference type="Proteomes" id="UP000694621">
    <property type="component" value="Unplaced"/>
</dbReference>
<dbReference type="InterPro" id="IPR033989">
    <property type="entry name" value="CD209-like_CTLD"/>
</dbReference>
<feature type="transmembrane region" description="Helical" evidence="2">
    <location>
        <begin position="89"/>
        <end position="120"/>
    </location>
</feature>
<proteinExistence type="predicted"/>
<dbReference type="Gene3D" id="3.10.100.10">
    <property type="entry name" value="Mannose-Binding Protein A, subunit A"/>
    <property type="match status" value="1"/>
</dbReference>
<evidence type="ECO:0000256" key="1">
    <source>
        <dbReference type="ARBA" id="ARBA00022734"/>
    </source>
</evidence>
<dbReference type="PROSITE" id="PS50041">
    <property type="entry name" value="C_TYPE_LECTIN_2"/>
    <property type="match status" value="1"/>
</dbReference>
<evidence type="ECO:0000313" key="4">
    <source>
        <dbReference type="Ensembl" id="ENSAMXP00005006254.1"/>
    </source>
</evidence>
<evidence type="ECO:0000259" key="3">
    <source>
        <dbReference type="PROSITE" id="PS50041"/>
    </source>
</evidence>
<dbReference type="Pfam" id="PF00059">
    <property type="entry name" value="Lectin_C"/>
    <property type="match status" value="1"/>
</dbReference>
<keyword evidence="2" id="KW-0812">Transmembrane</keyword>
<reference evidence="4" key="1">
    <citation type="submission" date="2025-08" db="UniProtKB">
        <authorList>
            <consortium name="Ensembl"/>
        </authorList>
    </citation>
    <scope>IDENTIFICATION</scope>
</reference>
<feature type="transmembrane region" description="Helical" evidence="2">
    <location>
        <begin position="56"/>
        <end position="77"/>
    </location>
</feature>
<name>A0A8B9GZT0_ASTMX</name>
<sequence length="283" mass="32151">MFNQKLANKCVTSWPCSCLFSCLCVLSPREPCSSVFLPPLFFFHHVCLICSSALSPGVHCFLFVYIVFLWHFVFVGLCTNPCCLTLPRLLLVFVAIAFVYSLFVSVFIPPCLFFCLSLLFSSFECFSFVYIPSQNVDEVCCAVGWKYFSGKCYFFSGDKKTWTASRDECLAAGGDLVIISSLEELDFLKRSKPGSGREHYWIGLSDAVKEGDWRWLDGTKLNITPRYWQGTEPDNWKGENNEYTGGENCSDMEISSRRFSLWDGFCDVQSAIHKRVCEAKVSK</sequence>
<dbReference type="GO" id="GO:0030246">
    <property type="term" value="F:carbohydrate binding"/>
    <property type="evidence" value="ECO:0007669"/>
    <property type="project" value="UniProtKB-KW"/>
</dbReference>
<keyword evidence="2" id="KW-1133">Transmembrane helix</keyword>
<dbReference type="AlphaFoldDB" id="A0A8B9GZT0"/>
<evidence type="ECO:0000256" key="2">
    <source>
        <dbReference type="SAM" id="Phobius"/>
    </source>
</evidence>